<evidence type="ECO:0000313" key="2">
    <source>
        <dbReference type="EMBL" id="ORY82034.1"/>
    </source>
</evidence>
<dbReference type="OMA" id="NEVLWFM"/>
<gene>
    <name evidence="2" type="ORF">BCR37DRAFT_347558</name>
</gene>
<feature type="domain" description="Calcineurin-like phosphoesterase" evidence="1">
    <location>
        <begin position="32"/>
        <end position="250"/>
    </location>
</feature>
<keyword evidence="3" id="KW-1185">Reference proteome</keyword>
<comment type="caution">
    <text evidence="2">The sequence shown here is derived from an EMBL/GenBank/DDBJ whole genome shotgun (WGS) entry which is preliminary data.</text>
</comment>
<evidence type="ECO:0000313" key="3">
    <source>
        <dbReference type="Proteomes" id="UP000193685"/>
    </source>
</evidence>
<dbReference type="InterPro" id="IPR029052">
    <property type="entry name" value="Metallo-depent_PP-like"/>
</dbReference>
<dbReference type="Pfam" id="PF00149">
    <property type="entry name" value="Metallophos"/>
    <property type="match status" value="1"/>
</dbReference>
<dbReference type="PANTHER" id="PTHR46546:SF4">
    <property type="entry name" value="SHEWANELLA-LIKE PROTEIN PHOSPHATASE 1"/>
    <property type="match status" value="1"/>
</dbReference>
<accession>A0A1Y2FF53</accession>
<name>A0A1Y2FF53_PROLT</name>
<dbReference type="GO" id="GO:0016787">
    <property type="term" value="F:hydrolase activity"/>
    <property type="evidence" value="ECO:0007669"/>
    <property type="project" value="InterPro"/>
</dbReference>
<dbReference type="SUPFAM" id="SSF56300">
    <property type="entry name" value="Metallo-dependent phosphatases"/>
    <property type="match status" value="1"/>
</dbReference>
<proteinExistence type="predicted"/>
<organism evidence="2 3">
    <name type="scientific">Protomyces lactucae-debilis</name>
    <dbReference type="NCBI Taxonomy" id="2754530"/>
    <lineage>
        <taxon>Eukaryota</taxon>
        <taxon>Fungi</taxon>
        <taxon>Dikarya</taxon>
        <taxon>Ascomycota</taxon>
        <taxon>Taphrinomycotina</taxon>
        <taxon>Taphrinomycetes</taxon>
        <taxon>Taphrinales</taxon>
        <taxon>Protomycetaceae</taxon>
        <taxon>Protomyces</taxon>
    </lineage>
</organism>
<protein>
    <submittedName>
        <fullName evidence="2">Metallo-dependent phosphatase-like protein</fullName>
    </submittedName>
</protein>
<dbReference type="OrthoDB" id="5976022at2759"/>
<dbReference type="RefSeq" id="XP_040725168.1">
    <property type="nucleotide sequence ID" value="XM_040867776.1"/>
</dbReference>
<dbReference type="Proteomes" id="UP000193685">
    <property type="component" value="Unassembled WGS sequence"/>
</dbReference>
<reference evidence="2 3" key="1">
    <citation type="submission" date="2016-07" db="EMBL/GenBank/DDBJ databases">
        <title>Pervasive Adenine N6-methylation of Active Genes in Fungi.</title>
        <authorList>
            <consortium name="DOE Joint Genome Institute"/>
            <person name="Mondo S.J."/>
            <person name="Dannebaum R.O."/>
            <person name="Kuo R.C."/>
            <person name="Labutti K."/>
            <person name="Haridas S."/>
            <person name="Kuo A."/>
            <person name="Salamov A."/>
            <person name="Ahrendt S.R."/>
            <person name="Lipzen A."/>
            <person name="Sullivan W."/>
            <person name="Andreopoulos W.B."/>
            <person name="Clum A."/>
            <person name="Lindquist E."/>
            <person name="Daum C."/>
            <person name="Ramamoorthy G.K."/>
            <person name="Gryganskyi A."/>
            <person name="Culley D."/>
            <person name="Magnuson J.K."/>
            <person name="James T.Y."/>
            <person name="O'Malley M.A."/>
            <person name="Stajich J.E."/>
            <person name="Spatafora J.W."/>
            <person name="Visel A."/>
            <person name="Grigoriev I.V."/>
        </authorList>
    </citation>
    <scope>NUCLEOTIDE SEQUENCE [LARGE SCALE GENOMIC DNA]</scope>
    <source>
        <strain evidence="2 3">12-1054</strain>
    </source>
</reference>
<evidence type="ECO:0000259" key="1">
    <source>
        <dbReference type="Pfam" id="PF00149"/>
    </source>
</evidence>
<dbReference type="Gene3D" id="3.60.21.10">
    <property type="match status" value="1"/>
</dbReference>
<dbReference type="EMBL" id="MCFI01000010">
    <property type="protein sequence ID" value="ORY82034.1"/>
    <property type="molecule type" value="Genomic_DNA"/>
</dbReference>
<dbReference type="InterPro" id="IPR004843">
    <property type="entry name" value="Calcineurin-like_PHP"/>
</dbReference>
<dbReference type="PANTHER" id="PTHR46546">
    <property type="entry name" value="SHEWANELLA-LIKE PROTEIN PHOSPHATASE 1"/>
    <property type="match status" value="1"/>
</dbReference>
<dbReference type="STRING" id="56484.A0A1Y2FF53"/>
<dbReference type="GeneID" id="63784375"/>
<dbReference type="AlphaFoldDB" id="A0A1Y2FF53"/>
<sequence>MVFALAYIGQLLLGGPAPDTSQVSLDTPSLFAMADIHGDFPRATQALMHAGVIKDLSWALPSGSRFVQTGDIVDRGRDTRQLYHFMRNLTAQAEAAGGEVHKLWGNHEYMNALLDWRYVDAGDYKTWPSQEARRASFSSGGDIFEDWMLDYAVTYRDPVYRAHFMHAGLHPDYRDFDSVDNVGRAFMRRAGDGHRDHSSWTPQEAAFWSSEGPMWFRGWALEDEAQACREAQRTMAKLDVDFLVVGHTPQFDGALARCGGHVILLDTGMSSAYGGPAVVLEFKTIADASGKPQVQLVLHYDDDKSREIVVVT</sequence>